<dbReference type="PANTHER" id="PTHR43568:SF1">
    <property type="entry name" value="P PROTEIN"/>
    <property type="match status" value="1"/>
</dbReference>
<feature type="transmembrane region" description="Helical" evidence="8">
    <location>
        <begin position="89"/>
        <end position="107"/>
    </location>
</feature>
<keyword evidence="6 8" id="KW-1133">Transmembrane helix</keyword>
<organism evidence="10 11">
    <name type="scientific">Caproicibacterium argilliputei</name>
    <dbReference type="NCBI Taxonomy" id="3030016"/>
    <lineage>
        <taxon>Bacteria</taxon>
        <taxon>Bacillati</taxon>
        <taxon>Bacillota</taxon>
        <taxon>Clostridia</taxon>
        <taxon>Eubacteriales</taxon>
        <taxon>Oscillospiraceae</taxon>
        <taxon>Caproicibacterium</taxon>
    </lineage>
</organism>
<dbReference type="KEGG" id="carl:PXC00_06025"/>
<evidence type="ECO:0000259" key="9">
    <source>
        <dbReference type="Pfam" id="PF03600"/>
    </source>
</evidence>
<keyword evidence="3" id="KW-0813">Transport</keyword>
<reference evidence="10 11" key="1">
    <citation type="submission" date="2024-06" db="EMBL/GenBank/DDBJ databases">
        <title>Caproicibacterium argilliputei sp. nov, a novel caproic acid producing anaerobic bacterium isolated from pit mud.</title>
        <authorList>
            <person name="Xia S."/>
        </authorList>
    </citation>
    <scope>NUCLEOTIDE SEQUENCE [LARGE SCALE GENOMIC DNA]</scope>
    <source>
        <strain evidence="10 11">ZCY20-5</strain>
    </source>
</reference>
<dbReference type="Proteomes" id="UP001300604">
    <property type="component" value="Chromosome"/>
</dbReference>
<feature type="transmembrane region" description="Helical" evidence="8">
    <location>
        <begin position="341"/>
        <end position="359"/>
    </location>
</feature>
<sequence>MQLVASLLIFVVVMALVMSEKVNRTIAAMAGASLILILNIMSFDDALGYIDFNTLGVLVGMMIIVGIIKHTGVFEYLSILSAKKAKGDPWKIILSLSIITALVSSILDNVTTVLLIVPMTFVITDTLGISPLPFLIPEIFASNMGGTATLIGDPPNIMIGNAAGLGFTDFLVNLGPIVVIAFAAVLFVMHLMFRKQLAVSEEKKAEIMQFDEKKALKNVPLLKKCVVVLVLVIAGFFLHDQLNYPSAVIALTGAALLMLLSRGDIDEVFSNVEWPTLFFFGGLFILVGALQKVGVIDYLAKLIVSLTHNNLLLTGVVLIWFSAIASAFLDNIPFVATLIPLIKALGAGGMSITPLWWAISLGACLGGNGTLIGASANVVVAGLAEKHGYKLTFQTYFKYGFPLMLLSIVLSTIYLVVFYFL</sequence>
<keyword evidence="5 8" id="KW-0812">Transmembrane</keyword>
<dbReference type="CDD" id="cd01116">
    <property type="entry name" value="P_permease"/>
    <property type="match status" value="1"/>
</dbReference>
<feature type="transmembrane region" description="Helical" evidence="8">
    <location>
        <begin position="244"/>
        <end position="260"/>
    </location>
</feature>
<protein>
    <submittedName>
        <fullName evidence="10">ArsB/NhaD family transporter</fullName>
    </submittedName>
</protein>
<dbReference type="AlphaFoldDB" id="A0AA97H2A5"/>
<evidence type="ECO:0000256" key="6">
    <source>
        <dbReference type="ARBA" id="ARBA00022989"/>
    </source>
</evidence>
<feature type="transmembrane region" description="Helical" evidence="8">
    <location>
        <begin position="365"/>
        <end position="384"/>
    </location>
</feature>
<comment type="similarity">
    <text evidence="2">Belongs to the CitM (TC 2.A.11) transporter family.</text>
</comment>
<dbReference type="RefSeq" id="WP_275845820.1">
    <property type="nucleotide sequence ID" value="NZ_CP135996.1"/>
</dbReference>
<keyword evidence="11" id="KW-1185">Reference proteome</keyword>
<reference evidence="11" key="2">
    <citation type="submission" date="2024-06" db="EMBL/GenBank/DDBJ databases">
        <title>Caproicibacterium argilliputei sp. nov, a novel caproic acid producing anaerobic bacterium isolated from pit mud.</title>
        <authorList>
            <person name="Zeng C."/>
        </authorList>
    </citation>
    <scope>NUCLEOTIDE SEQUENCE [LARGE SCALE GENOMIC DNA]</scope>
    <source>
        <strain evidence="11">ZCY20-5</strain>
    </source>
</reference>
<dbReference type="EMBL" id="CP135996">
    <property type="protein sequence ID" value="WOC33421.1"/>
    <property type="molecule type" value="Genomic_DNA"/>
</dbReference>
<dbReference type="PANTHER" id="PTHR43568">
    <property type="entry name" value="P PROTEIN"/>
    <property type="match status" value="1"/>
</dbReference>
<dbReference type="GO" id="GO:0005886">
    <property type="term" value="C:plasma membrane"/>
    <property type="evidence" value="ECO:0007669"/>
    <property type="project" value="UniProtKB-SubCell"/>
</dbReference>
<reference evidence="11" key="3">
    <citation type="submission" date="2024-06" db="EMBL/GenBank/DDBJ databases">
        <authorList>
            <person name="Zeng C."/>
        </authorList>
    </citation>
    <scope>NUCLEOTIDE SEQUENCE [LARGE SCALE GENOMIC DNA]</scope>
    <source>
        <strain evidence="11">ZCY20-5</strain>
    </source>
</reference>
<name>A0AA97H2A5_9FIRM</name>
<dbReference type="GO" id="GO:0015105">
    <property type="term" value="F:arsenite transmembrane transporter activity"/>
    <property type="evidence" value="ECO:0007669"/>
    <property type="project" value="InterPro"/>
</dbReference>
<gene>
    <name evidence="10" type="ORF">PXC00_06025</name>
</gene>
<comment type="subcellular location">
    <subcellularLocation>
        <location evidence="1">Cell membrane</location>
        <topology evidence="1">Multi-pass membrane protein</topology>
    </subcellularLocation>
</comment>
<feature type="transmembrane region" description="Helical" evidence="8">
    <location>
        <begin position="221"/>
        <end position="238"/>
    </location>
</feature>
<dbReference type="Pfam" id="PF03600">
    <property type="entry name" value="CitMHS"/>
    <property type="match status" value="1"/>
</dbReference>
<evidence type="ECO:0000313" key="10">
    <source>
        <dbReference type="EMBL" id="WOC33421.1"/>
    </source>
</evidence>
<accession>A0AA97H2A5</accession>
<feature type="domain" description="Citrate transporter-like" evidence="9">
    <location>
        <begin position="14"/>
        <end position="362"/>
    </location>
</feature>
<feature type="transmembrane region" description="Helical" evidence="8">
    <location>
        <begin position="396"/>
        <end position="420"/>
    </location>
</feature>
<evidence type="ECO:0000256" key="4">
    <source>
        <dbReference type="ARBA" id="ARBA00022475"/>
    </source>
</evidence>
<proteinExistence type="inferred from homology"/>
<evidence type="ECO:0000256" key="5">
    <source>
        <dbReference type="ARBA" id="ARBA00022692"/>
    </source>
</evidence>
<feature type="transmembrane region" description="Helical" evidence="8">
    <location>
        <begin position="25"/>
        <end position="43"/>
    </location>
</feature>
<dbReference type="PRINTS" id="PR00758">
    <property type="entry name" value="ARSENICPUMP"/>
</dbReference>
<feature type="transmembrane region" description="Helical" evidence="8">
    <location>
        <begin position="272"/>
        <end position="291"/>
    </location>
</feature>
<feature type="transmembrane region" description="Helical" evidence="8">
    <location>
        <begin position="311"/>
        <end position="329"/>
    </location>
</feature>
<feature type="transmembrane region" description="Helical" evidence="8">
    <location>
        <begin position="55"/>
        <end position="77"/>
    </location>
</feature>
<evidence type="ECO:0000256" key="2">
    <source>
        <dbReference type="ARBA" id="ARBA00009843"/>
    </source>
</evidence>
<evidence type="ECO:0000256" key="3">
    <source>
        <dbReference type="ARBA" id="ARBA00022448"/>
    </source>
</evidence>
<dbReference type="InterPro" id="IPR051475">
    <property type="entry name" value="Diverse_Ion_Transporter"/>
</dbReference>
<evidence type="ECO:0000256" key="1">
    <source>
        <dbReference type="ARBA" id="ARBA00004651"/>
    </source>
</evidence>
<evidence type="ECO:0000256" key="7">
    <source>
        <dbReference type="ARBA" id="ARBA00023136"/>
    </source>
</evidence>
<feature type="transmembrane region" description="Helical" evidence="8">
    <location>
        <begin position="170"/>
        <end position="193"/>
    </location>
</feature>
<evidence type="ECO:0000313" key="11">
    <source>
        <dbReference type="Proteomes" id="UP001300604"/>
    </source>
</evidence>
<evidence type="ECO:0000256" key="8">
    <source>
        <dbReference type="SAM" id="Phobius"/>
    </source>
</evidence>
<keyword evidence="4" id="KW-1003">Cell membrane</keyword>
<keyword evidence="7 8" id="KW-0472">Membrane</keyword>
<dbReference type="InterPro" id="IPR004680">
    <property type="entry name" value="Cit_transptr-like_dom"/>
</dbReference>
<dbReference type="InterPro" id="IPR000802">
    <property type="entry name" value="Arsenical_pump_ArsB"/>
</dbReference>